<dbReference type="STRING" id="9986.ENSOCUP00000022724"/>
<keyword evidence="3" id="KW-1185">Reference proteome</keyword>
<protein>
    <submittedName>
        <fullName evidence="2">Uncharacterized protein</fullName>
    </submittedName>
</protein>
<dbReference type="EMBL" id="AAGW02022073">
    <property type="status" value="NOT_ANNOTATED_CDS"/>
    <property type="molecule type" value="Genomic_DNA"/>
</dbReference>
<dbReference type="HOGENOM" id="CLU_115574_0_1_1"/>
<sequence>MRHIGYFDHLKADARNVTDSMTFPTKSGNQNFIVFLEEVQAPVVGDEGRDFLAILDQLDPHALPDGGVGLLGLNPYFLQHDALGVRGASEGVGLERRAQVGLLVLLVVPLLVALVAAQLPGGAEPTALAHPASARA</sequence>
<proteinExistence type="predicted"/>
<feature type="transmembrane region" description="Helical" evidence="1">
    <location>
        <begin position="100"/>
        <end position="119"/>
    </location>
</feature>
<dbReference type="FunCoup" id="G1U046">
    <property type="interactions" value="19"/>
</dbReference>
<evidence type="ECO:0000313" key="3">
    <source>
        <dbReference type="Proteomes" id="UP000001811"/>
    </source>
</evidence>
<reference evidence="2" key="3">
    <citation type="submission" date="2025-09" db="UniProtKB">
        <authorList>
            <consortium name="Ensembl"/>
        </authorList>
    </citation>
    <scope>IDENTIFICATION</scope>
    <source>
        <strain evidence="2">Thorbecke</strain>
    </source>
</reference>
<evidence type="ECO:0000313" key="2">
    <source>
        <dbReference type="Ensembl" id="ENSOCUP00000022724.2"/>
    </source>
</evidence>
<dbReference type="Ensembl" id="ENSOCUT00000029369.2">
    <property type="protein sequence ID" value="ENSOCUP00000022724.2"/>
    <property type="gene ID" value="ENSOCUG00000021908.2"/>
</dbReference>
<evidence type="ECO:0000256" key="1">
    <source>
        <dbReference type="SAM" id="Phobius"/>
    </source>
</evidence>
<dbReference type="InParanoid" id="G1U046"/>
<dbReference type="Proteomes" id="UP000001811">
    <property type="component" value="Chromosome 15"/>
</dbReference>
<reference evidence="2" key="2">
    <citation type="submission" date="2025-08" db="UniProtKB">
        <authorList>
            <consortium name="Ensembl"/>
        </authorList>
    </citation>
    <scope>IDENTIFICATION</scope>
    <source>
        <strain evidence="2">Thorbecke</strain>
    </source>
</reference>
<dbReference type="eggNOG" id="KOG1749">
    <property type="taxonomic scope" value="Eukaryota"/>
</dbReference>
<dbReference type="Bgee" id="ENSOCUG00000021908">
    <property type="expression patterns" value="Expressed in uterus and 17 other cell types or tissues"/>
</dbReference>
<dbReference type="AlphaFoldDB" id="G1U046"/>
<name>G1U046_RABIT</name>
<dbReference type="GeneTree" id="ENSGT01140000284081"/>
<organism evidence="2 3">
    <name type="scientific">Oryctolagus cuniculus</name>
    <name type="common">Rabbit</name>
    <dbReference type="NCBI Taxonomy" id="9986"/>
    <lineage>
        <taxon>Eukaryota</taxon>
        <taxon>Metazoa</taxon>
        <taxon>Chordata</taxon>
        <taxon>Craniata</taxon>
        <taxon>Vertebrata</taxon>
        <taxon>Euteleostomi</taxon>
        <taxon>Mammalia</taxon>
        <taxon>Eutheria</taxon>
        <taxon>Euarchontoglires</taxon>
        <taxon>Glires</taxon>
        <taxon>Lagomorpha</taxon>
        <taxon>Leporidae</taxon>
        <taxon>Oryctolagus</taxon>
    </lineage>
</organism>
<keyword evidence="1" id="KW-1133">Transmembrane helix</keyword>
<keyword evidence="1" id="KW-0812">Transmembrane</keyword>
<reference evidence="2 3" key="1">
    <citation type="journal article" date="2011" name="Nature">
        <title>A high-resolution map of human evolutionary constraint using 29 mammals.</title>
        <authorList>
            <person name="Lindblad-Toh K."/>
            <person name="Garber M."/>
            <person name="Zuk O."/>
            <person name="Lin M.F."/>
            <person name="Parker B.J."/>
            <person name="Washietl S."/>
            <person name="Kheradpour P."/>
            <person name="Ernst J."/>
            <person name="Jordan G."/>
            <person name="Mauceli E."/>
            <person name="Ward L.D."/>
            <person name="Lowe C.B."/>
            <person name="Holloway A.K."/>
            <person name="Clamp M."/>
            <person name="Gnerre S."/>
            <person name="Alfoldi J."/>
            <person name="Beal K."/>
            <person name="Chang J."/>
            <person name="Clawson H."/>
            <person name="Cuff J."/>
            <person name="Di Palma F."/>
            <person name="Fitzgerald S."/>
            <person name="Flicek P."/>
            <person name="Guttman M."/>
            <person name="Hubisz M.J."/>
            <person name="Jaffe D.B."/>
            <person name="Jungreis I."/>
            <person name="Kent W.J."/>
            <person name="Kostka D."/>
            <person name="Lara M."/>
            <person name="Martins A.L."/>
            <person name="Massingham T."/>
            <person name="Moltke I."/>
            <person name="Raney B.J."/>
            <person name="Rasmussen M.D."/>
            <person name="Robinson J."/>
            <person name="Stark A."/>
            <person name="Vilella A.J."/>
            <person name="Wen J."/>
            <person name="Xie X."/>
            <person name="Zody M.C."/>
            <person name="Baldwin J."/>
            <person name="Bloom T."/>
            <person name="Chin C.W."/>
            <person name="Heiman D."/>
            <person name="Nicol R."/>
            <person name="Nusbaum C."/>
            <person name="Young S."/>
            <person name="Wilkinson J."/>
            <person name="Worley K.C."/>
            <person name="Kovar C.L."/>
            <person name="Muzny D.M."/>
            <person name="Gibbs R.A."/>
            <person name="Cree A."/>
            <person name="Dihn H.H."/>
            <person name="Fowler G."/>
            <person name="Jhangiani S."/>
            <person name="Joshi V."/>
            <person name="Lee S."/>
            <person name="Lewis L.R."/>
            <person name="Nazareth L.V."/>
            <person name="Okwuonu G."/>
            <person name="Santibanez J."/>
            <person name="Warren W.C."/>
            <person name="Mardis E.R."/>
            <person name="Weinstock G.M."/>
            <person name="Wilson R.K."/>
            <person name="Delehaunty K."/>
            <person name="Dooling D."/>
            <person name="Fronik C."/>
            <person name="Fulton L."/>
            <person name="Fulton B."/>
            <person name="Graves T."/>
            <person name="Minx P."/>
            <person name="Sodergren E."/>
            <person name="Birney E."/>
            <person name="Margulies E.H."/>
            <person name="Herrero J."/>
            <person name="Green E.D."/>
            <person name="Haussler D."/>
            <person name="Siepel A."/>
            <person name="Goldman N."/>
            <person name="Pollard K.S."/>
            <person name="Pedersen J.S."/>
            <person name="Lander E.S."/>
            <person name="Kellis M."/>
        </authorList>
    </citation>
    <scope>NUCLEOTIDE SEQUENCE [LARGE SCALE GENOMIC DNA]</scope>
    <source>
        <strain evidence="2 3">Thorbecke inbred</strain>
    </source>
</reference>
<accession>G1U046</accession>
<keyword evidence="1" id="KW-0472">Membrane</keyword>